<evidence type="ECO:0000313" key="1">
    <source>
        <dbReference type="EMBL" id="TDH36302.1"/>
    </source>
</evidence>
<sequence>MSTIVWNREGVVEDDRWATVEGESAFVSMDEALELAATGGREIGVLVEPADDPARLKPILDRLAIIALDFPAFNDGRAFSHAALLRDRLGYGGEIRGVGDVLLDQVPFMLRVGIDSVETAHEPTARRLTEMRLPGVDLHYQPAALKAEPTNTYSWRRRAAV</sequence>
<organism evidence="1 2">
    <name type="scientific">Pseudohoeflea suaedae</name>
    <dbReference type="NCBI Taxonomy" id="877384"/>
    <lineage>
        <taxon>Bacteria</taxon>
        <taxon>Pseudomonadati</taxon>
        <taxon>Pseudomonadota</taxon>
        <taxon>Alphaproteobacteria</taxon>
        <taxon>Hyphomicrobiales</taxon>
        <taxon>Rhizobiaceae</taxon>
        <taxon>Pseudohoeflea</taxon>
    </lineage>
</organism>
<proteinExistence type="predicted"/>
<keyword evidence="2" id="KW-1185">Reference proteome</keyword>
<dbReference type="PIRSF" id="PIRSF030820">
    <property type="entry name" value="UCP030820"/>
    <property type="match status" value="1"/>
</dbReference>
<dbReference type="Pfam" id="PF06073">
    <property type="entry name" value="DUF934"/>
    <property type="match status" value="1"/>
</dbReference>
<dbReference type="OrthoDB" id="9800421at2"/>
<dbReference type="Proteomes" id="UP000295131">
    <property type="component" value="Unassembled WGS sequence"/>
</dbReference>
<gene>
    <name evidence="1" type="ORF">E2A64_13595</name>
</gene>
<protein>
    <submittedName>
        <fullName evidence="1">DUF934 domain-containing protein</fullName>
    </submittedName>
</protein>
<comment type="caution">
    <text evidence="1">The sequence shown here is derived from an EMBL/GenBank/DDBJ whole genome shotgun (WGS) entry which is preliminary data.</text>
</comment>
<dbReference type="EMBL" id="SMSI01000002">
    <property type="protein sequence ID" value="TDH36302.1"/>
    <property type="molecule type" value="Genomic_DNA"/>
</dbReference>
<dbReference type="InterPro" id="IPR008318">
    <property type="entry name" value="UCP030820"/>
</dbReference>
<reference evidence="1 2" key="1">
    <citation type="journal article" date="2013" name="Int. J. Syst. Evol. Microbiol.">
        <title>Hoeflea suaedae sp. nov., an endophytic bacterium isolated from the root of the halophyte Suaeda maritima.</title>
        <authorList>
            <person name="Chung E.J."/>
            <person name="Park J.A."/>
            <person name="Pramanik P."/>
            <person name="Bibi F."/>
            <person name="Jeon C.O."/>
            <person name="Chung Y.R."/>
        </authorList>
    </citation>
    <scope>NUCLEOTIDE SEQUENCE [LARGE SCALE GENOMIC DNA]</scope>
    <source>
        <strain evidence="1 2">YC6898</strain>
    </source>
</reference>
<evidence type="ECO:0000313" key="2">
    <source>
        <dbReference type="Proteomes" id="UP000295131"/>
    </source>
</evidence>
<dbReference type="RefSeq" id="WP_133284999.1">
    <property type="nucleotide sequence ID" value="NZ_SMSI01000002.1"/>
</dbReference>
<name>A0A4V6PK10_9HYPH</name>
<accession>A0A4V6PK10</accession>
<dbReference type="AlphaFoldDB" id="A0A4V6PK10"/>